<dbReference type="Pfam" id="PF10282">
    <property type="entry name" value="Lactonase"/>
    <property type="match status" value="1"/>
</dbReference>
<evidence type="ECO:0000256" key="1">
    <source>
        <dbReference type="ARBA" id="ARBA00005564"/>
    </source>
</evidence>
<comment type="caution">
    <text evidence="2">The sequence shown here is derived from an EMBL/GenBank/DDBJ whole genome shotgun (WGS) entry which is preliminary data.</text>
</comment>
<dbReference type="GO" id="GO:0005829">
    <property type="term" value="C:cytosol"/>
    <property type="evidence" value="ECO:0007669"/>
    <property type="project" value="TreeGrafter"/>
</dbReference>
<reference evidence="2 3" key="1">
    <citation type="submission" date="2021-05" db="EMBL/GenBank/DDBJ databases">
        <title>Novel Bacillus species.</title>
        <authorList>
            <person name="Liu G."/>
        </authorList>
    </citation>
    <scope>NUCLEOTIDE SEQUENCE [LARGE SCALE GENOMIC DNA]</scope>
    <source>
        <strain evidence="2 3">FJAT-49682</strain>
    </source>
</reference>
<dbReference type="EMBL" id="JAGYPN010000002">
    <property type="protein sequence ID" value="MBS4223576.1"/>
    <property type="molecule type" value="Genomic_DNA"/>
</dbReference>
<comment type="similarity">
    <text evidence="1">Belongs to the cycloisomerase 2 family.</text>
</comment>
<evidence type="ECO:0000313" key="3">
    <source>
        <dbReference type="Proteomes" id="UP000676456"/>
    </source>
</evidence>
<dbReference type="SUPFAM" id="SSF51004">
    <property type="entry name" value="C-terminal (heme d1) domain of cytochrome cd1-nitrite reductase"/>
    <property type="match status" value="1"/>
</dbReference>
<dbReference type="GO" id="GO:0017057">
    <property type="term" value="F:6-phosphogluconolactonase activity"/>
    <property type="evidence" value="ECO:0007669"/>
    <property type="project" value="TreeGrafter"/>
</dbReference>
<dbReference type="InterPro" id="IPR011048">
    <property type="entry name" value="Haem_d1_sf"/>
</dbReference>
<dbReference type="InterPro" id="IPR019405">
    <property type="entry name" value="Lactonase_7-beta_prop"/>
</dbReference>
<organism evidence="2 3">
    <name type="scientific">Lederbergia citrea</name>
    <dbReference type="NCBI Taxonomy" id="2833581"/>
    <lineage>
        <taxon>Bacteria</taxon>
        <taxon>Bacillati</taxon>
        <taxon>Bacillota</taxon>
        <taxon>Bacilli</taxon>
        <taxon>Bacillales</taxon>
        <taxon>Bacillaceae</taxon>
        <taxon>Lederbergia</taxon>
    </lineage>
</organism>
<dbReference type="Gene3D" id="2.130.10.10">
    <property type="entry name" value="YVTN repeat-like/Quinoprotein amine dehydrogenase"/>
    <property type="match status" value="1"/>
</dbReference>
<dbReference type="Proteomes" id="UP000676456">
    <property type="component" value="Unassembled WGS sequence"/>
</dbReference>
<evidence type="ECO:0000313" key="2">
    <source>
        <dbReference type="EMBL" id="MBS4223576.1"/>
    </source>
</evidence>
<proteinExistence type="inferred from homology"/>
<dbReference type="InterPro" id="IPR050282">
    <property type="entry name" value="Cycloisomerase_2"/>
</dbReference>
<dbReference type="PANTHER" id="PTHR30344">
    <property type="entry name" value="6-PHOSPHOGLUCONOLACTONASE-RELATED"/>
    <property type="match status" value="1"/>
</dbReference>
<sequence length="367" mass="40236">MGALLIFECYNDDRSLRKGRLFLAKKYIGYVGTYTRQASEGIYRFVLDAEAGTLGEVEVAAKVGSPTYITISEDKRYLYSVAQQEKSGGVAAYALDAETGELTFIDRQVQEGAPPCHLDVKGTVLVTGNYHQGTVDLYKVNENGGVAPASFVSQHHGTGPHERQEKPHVHYTAPTPDGKYIVVADLGTDEVVTYKVENDALEKVSTLNVEASSGPRHIAFHPNGKQAYLLTELRSEVVVLDYDEAQGSFTAKQYIRAIHADFNETNDASAIHISPDGRFVYTGNRGHNSIAVFSVDEATGELTFVEHTPTGGEWPRDFVLDPSGNFIVCANQHTNNLVLFARNQETGKLTQLESEVEVPEGVCVKFL</sequence>
<dbReference type="PANTHER" id="PTHR30344:SF1">
    <property type="entry name" value="6-PHOSPHOGLUCONOLACTONASE"/>
    <property type="match status" value="1"/>
</dbReference>
<name>A0A942Z636_9BACI</name>
<dbReference type="AlphaFoldDB" id="A0A942Z636"/>
<gene>
    <name evidence="2" type="ORF">KHA91_12540</name>
</gene>
<dbReference type="FunFam" id="2.130.10.10:FF:000306">
    <property type="entry name" value="3-carboxymuconate cyclase"/>
    <property type="match status" value="1"/>
</dbReference>
<keyword evidence="3" id="KW-1185">Reference proteome</keyword>
<protein>
    <submittedName>
        <fullName evidence="2">Lactonase family protein</fullName>
    </submittedName>
</protein>
<accession>A0A942Z636</accession>
<dbReference type="InterPro" id="IPR015943">
    <property type="entry name" value="WD40/YVTN_repeat-like_dom_sf"/>
</dbReference>